<evidence type="ECO:0000256" key="5">
    <source>
        <dbReference type="SAM" id="SignalP"/>
    </source>
</evidence>
<dbReference type="RefSeq" id="WP_015359361.1">
    <property type="nucleotide sequence ID" value="NZ_CP014672.1"/>
</dbReference>
<dbReference type="PROSITE" id="PS01039">
    <property type="entry name" value="SBP_BACTERIAL_3"/>
    <property type="match status" value="1"/>
</dbReference>
<proteinExistence type="inferred from homology"/>
<evidence type="ECO:0000259" key="6">
    <source>
        <dbReference type="SMART" id="SM00062"/>
    </source>
</evidence>
<name>A0A1B1YE41_THEST</name>
<evidence type="ECO:0000256" key="2">
    <source>
        <dbReference type="ARBA" id="ARBA00010333"/>
    </source>
</evidence>
<evidence type="ECO:0000256" key="1">
    <source>
        <dbReference type="ARBA" id="ARBA00004196"/>
    </source>
</evidence>
<protein>
    <submittedName>
        <fullName evidence="7">Amino acid ABC transporter substrate-binding protein</fullName>
    </submittedName>
</protein>
<dbReference type="AlphaFoldDB" id="A0A1B1YE41"/>
<dbReference type="PANTHER" id="PTHR35936:SF38">
    <property type="entry name" value="GLUTAMINE-BINDING PERIPLASMIC PROTEIN"/>
    <property type="match status" value="1"/>
</dbReference>
<dbReference type="SMART" id="SM00062">
    <property type="entry name" value="PBPb"/>
    <property type="match status" value="1"/>
</dbReference>
<organism evidence="7 8">
    <name type="scientific">Thermoclostridium stercorarium subsp. thermolacticum DSM 2910</name>
    <dbReference type="NCBI Taxonomy" id="1121336"/>
    <lineage>
        <taxon>Bacteria</taxon>
        <taxon>Bacillati</taxon>
        <taxon>Bacillota</taxon>
        <taxon>Clostridia</taxon>
        <taxon>Eubacteriales</taxon>
        <taxon>Oscillospiraceae</taxon>
        <taxon>Thermoclostridium</taxon>
    </lineage>
</organism>
<accession>A0A1B1YE41</accession>
<feature type="domain" description="Solute-binding protein family 3/N-terminal" evidence="6">
    <location>
        <begin position="100"/>
        <end position="285"/>
    </location>
</feature>
<dbReference type="EMBL" id="CP014672">
    <property type="protein sequence ID" value="ANW99013.1"/>
    <property type="molecule type" value="Genomic_DNA"/>
</dbReference>
<feature type="chain" id="PRO_5038521996" evidence="5">
    <location>
        <begin position="23"/>
        <end position="285"/>
    </location>
</feature>
<evidence type="ECO:0000256" key="4">
    <source>
        <dbReference type="RuleBase" id="RU003744"/>
    </source>
</evidence>
<dbReference type="PROSITE" id="PS51257">
    <property type="entry name" value="PROKAR_LIPOPROTEIN"/>
    <property type="match status" value="1"/>
</dbReference>
<evidence type="ECO:0000313" key="8">
    <source>
        <dbReference type="Proteomes" id="UP000092971"/>
    </source>
</evidence>
<dbReference type="Proteomes" id="UP000092971">
    <property type="component" value="Chromosome"/>
</dbReference>
<keyword evidence="3 5" id="KW-0732">Signal</keyword>
<dbReference type="Pfam" id="PF00497">
    <property type="entry name" value="SBP_bac_3"/>
    <property type="match status" value="2"/>
</dbReference>
<comment type="subcellular location">
    <subcellularLocation>
        <location evidence="1">Cell envelope</location>
    </subcellularLocation>
</comment>
<dbReference type="PANTHER" id="PTHR35936">
    <property type="entry name" value="MEMBRANE-BOUND LYTIC MUREIN TRANSGLYCOSYLASE F"/>
    <property type="match status" value="1"/>
</dbReference>
<dbReference type="Gene3D" id="3.40.190.10">
    <property type="entry name" value="Periplasmic binding protein-like II"/>
    <property type="match status" value="4"/>
</dbReference>
<feature type="signal peptide" evidence="5">
    <location>
        <begin position="1"/>
        <end position="22"/>
    </location>
</feature>
<dbReference type="GO" id="GO:0030313">
    <property type="term" value="C:cell envelope"/>
    <property type="evidence" value="ECO:0007669"/>
    <property type="project" value="UniProtKB-SubCell"/>
</dbReference>
<reference evidence="7 8" key="1">
    <citation type="submission" date="2016-02" db="EMBL/GenBank/DDBJ databases">
        <title>Comparison of Clostridium stercorarium subspecies using comparative genomics and transcriptomics.</title>
        <authorList>
            <person name="Schellenberg J."/>
            <person name="Thallinger G."/>
            <person name="Levin D.B."/>
            <person name="Zhang X."/>
            <person name="Alvare G."/>
            <person name="Fristensky B."/>
            <person name="Sparling R."/>
        </authorList>
    </citation>
    <scope>NUCLEOTIDE SEQUENCE [LARGE SCALE GENOMIC DNA]</scope>
    <source>
        <strain evidence="7 8">DSM 2910</strain>
    </source>
</reference>
<dbReference type="OrthoDB" id="9774451at2"/>
<evidence type="ECO:0000313" key="7">
    <source>
        <dbReference type="EMBL" id="ANW99013.1"/>
    </source>
</evidence>
<gene>
    <name evidence="7" type="ORF">CSTERTH_08230</name>
</gene>
<dbReference type="SUPFAM" id="SSF53850">
    <property type="entry name" value="Periplasmic binding protein-like II"/>
    <property type="match status" value="2"/>
</dbReference>
<dbReference type="InterPro" id="IPR018313">
    <property type="entry name" value="SBP_3_CS"/>
</dbReference>
<evidence type="ECO:0000256" key="3">
    <source>
        <dbReference type="ARBA" id="ARBA00022729"/>
    </source>
</evidence>
<sequence length="285" mass="31239">MKKIIKLLTVIMIVATVAAVFSGCSSESKSQKVKVIDIPLTQEEYAFGVNKSDPKLLEEVNKLIADIMSDGTFDEILNKYFGDGEPEPVESAELNPSKDQLVVATNAAFEPFEYMKGNKYYGIDMEIARLLAERLGKELVISNMDFDAVCLAVGQGKADIAMAGLTIKEDRKEYVNFSDKYYNASQKIIVKENDTTFDNCKTAEDVEAILSGMGKDTKVGVQNGTTAQFYVEGDEEWGFSGFNVTCVGYSSGALAVQDMLNGNVDFVIIDEAPAEFIVKAINELN</sequence>
<comment type="similarity">
    <text evidence="2 4">Belongs to the bacterial solute-binding protein 3 family.</text>
</comment>
<dbReference type="InterPro" id="IPR001638">
    <property type="entry name" value="Solute-binding_3/MltF_N"/>
</dbReference>